<gene>
    <name evidence="9" type="ORF">A2519_11275</name>
</gene>
<dbReference type="PANTHER" id="PTHR43744:SF12">
    <property type="entry name" value="ABC TRANSPORTER PERMEASE PROTEIN MG189-RELATED"/>
    <property type="match status" value="1"/>
</dbReference>
<evidence type="ECO:0000259" key="8">
    <source>
        <dbReference type="PROSITE" id="PS50928"/>
    </source>
</evidence>
<dbReference type="InterPro" id="IPR000515">
    <property type="entry name" value="MetI-like"/>
</dbReference>
<keyword evidence="4 7" id="KW-0812">Transmembrane</keyword>
<feature type="transmembrane region" description="Helical" evidence="7">
    <location>
        <begin position="148"/>
        <end position="169"/>
    </location>
</feature>
<comment type="subcellular location">
    <subcellularLocation>
        <location evidence="1 7">Cell membrane</location>
        <topology evidence="1 7">Multi-pass membrane protein</topology>
    </subcellularLocation>
</comment>
<dbReference type="GO" id="GO:0055085">
    <property type="term" value="P:transmembrane transport"/>
    <property type="evidence" value="ECO:0007669"/>
    <property type="project" value="InterPro"/>
</dbReference>
<keyword evidence="3" id="KW-1003">Cell membrane</keyword>
<dbReference type="PANTHER" id="PTHR43744">
    <property type="entry name" value="ABC TRANSPORTER PERMEASE PROTEIN MG189-RELATED-RELATED"/>
    <property type="match status" value="1"/>
</dbReference>
<evidence type="ECO:0000256" key="2">
    <source>
        <dbReference type="ARBA" id="ARBA00022448"/>
    </source>
</evidence>
<feature type="transmembrane region" description="Helical" evidence="7">
    <location>
        <begin position="116"/>
        <end position="136"/>
    </location>
</feature>
<dbReference type="Proteomes" id="UP000179243">
    <property type="component" value="Unassembled WGS sequence"/>
</dbReference>
<comment type="caution">
    <text evidence="9">The sequence shown here is derived from an EMBL/GenBank/DDBJ whole genome shotgun (WGS) entry which is preliminary data.</text>
</comment>
<dbReference type="PROSITE" id="PS50928">
    <property type="entry name" value="ABC_TM1"/>
    <property type="match status" value="1"/>
</dbReference>
<dbReference type="GO" id="GO:0005886">
    <property type="term" value="C:plasma membrane"/>
    <property type="evidence" value="ECO:0007669"/>
    <property type="project" value="UniProtKB-SubCell"/>
</dbReference>
<dbReference type="CDD" id="cd06261">
    <property type="entry name" value="TM_PBP2"/>
    <property type="match status" value="1"/>
</dbReference>
<dbReference type="Pfam" id="PF00528">
    <property type="entry name" value="BPD_transp_1"/>
    <property type="match status" value="1"/>
</dbReference>
<protein>
    <recommendedName>
        <fullName evidence="8">ABC transmembrane type-1 domain-containing protein</fullName>
    </recommendedName>
</protein>
<organism evidence="9 10">
    <name type="scientific">Candidatus Raymondbacteria bacterium RIFOXYD12_FULL_49_13</name>
    <dbReference type="NCBI Taxonomy" id="1817890"/>
    <lineage>
        <taxon>Bacteria</taxon>
        <taxon>Raymondiibacteriota</taxon>
    </lineage>
</organism>
<feature type="domain" description="ABC transmembrane type-1" evidence="8">
    <location>
        <begin position="80"/>
        <end position="269"/>
    </location>
</feature>
<evidence type="ECO:0000256" key="3">
    <source>
        <dbReference type="ARBA" id="ARBA00022475"/>
    </source>
</evidence>
<keyword evidence="6 7" id="KW-0472">Membrane</keyword>
<keyword evidence="2 7" id="KW-0813">Transport</keyword>
<feature type="transmembrane region" description="Helical" evidence="7">
    <location>
        <begin position="190"/>
        <end position="215"/>
    </location>
</feature>
<feature type="transmembrane region" description="Helical" evidence="7">
    <location>
        <begin position="246"/>
        <end position="269"/>
    </location>
</feature>
<evidence type="ECO:0000313" key="9">
    <source>
        <dbReference type="EMBL" id="OGK02635.1"/>
    </source>
</evidence>
<dbReference type="SUPFAM" id="SSF161098">
    <property type="entry name" value="MetI-like"/>
    <property type="match status" value="1"/>
</dbReference>
<dbReference type="EMBL" id="MFYX01000104">
    <property type="protein sequence ID" value="OGK02635.1"/>
    <property type="molecule type" value="Genomic_DNA"/>
</dbReference>
<feature type="transmembrane region" description="Helical" evidence="7">
    <location>
        <begin position="12"/>
        <end position="36"/>
    </location>
</feature>
<evidence type="ECO:0000313" key="10">
    <source>
        <dbReference type="Proteomes" id="UP000179243"/>
    </source>
</evidence>
<dbReference type="AlphaFoldDB" id="A0A1F7F7K3"/>
<evidence type="ECO:0000256" key="5">
    <source>
        <dbReference type="ARBA" id="ARBA00022989"/>
    </source>
</evidence>
<proteinExistence type="inferred from homology"/>
<feature type="transmembrane region" description="Helical" evidence="7">
    <location>
        <begin position="79"/>
        <end position="104"/>
    </location>
</feature>
<evidence type="ECO:0000256" key="7">
    <source>
        <dbReference type="RuleBase" id="RU363032"/>
    </source>
</evidence>
<keyword evidence="5 7" id="KW-1133">Transmembrane helix</keyword>
<evidence type="ECO:0000256" key="6">
    <source>
        <dbReference type="ARBA" id="ARBA00023136"/>
    </source>
</evidence>
<accession>A0A1F7F7K3</accession>
<reference evidence="9 10" key="1">
    <citation type="journal article" date="2016" name="Nat. Commun.">
        <title>Thousands of microbial genomes shed light on interconnected biogeochemical processes in an aquifer system.</title>
        <authorList>
            <person name="Anantharaman K."/>
            <person name="Brown C.T."/>
            <person name="Hug L.A."/>
            <person name="Sharon I."/>
            <person name="Castelle C.J."/>
            <person name="Probst A.J."/>
            <person name="Thomas B.C."/>
            <person name="Singh A."/>
            <person name="Wilkins M.J."/>
            <person name="Karaoz U."/>
            <person name="Brodie E.L."/>
            <person name="Williams K.H."/>
            <person name="Hubbard S.S."/>
            <person name="Banfield J.F."/>
        </authorList>
    </citation>
    <scope>NUCLEOTIDE SEQUENCE [LARGE SCALE GENOMIC DNA]</scope>
</reference>
<dbReference type="Gene3D" id="1.10.3720.10">
    <property type="entry name" value="MetI-like"/>
    <property type="match status" value="1"/>
</dbReference>
<evidence type="ECO:0000256" key="4">
    <source>
        <dbReference type="ARBA" id="ARBA00022692"/>
    </source>
</evidence>
<dbReference type="InterPro" id="IPR035906">
    <property type="entry name" value="MetI-like_sf"/>
</dbReference>
<name>A0A1F7F7K3_UNCRA</name>
<comment type="similarity">
    <text evidence="7">Belongs to the binding-protein-dependent transport system permease family.</text>
</comment>
<evidence type="ECO:0000256" key="1">
    <source>
        <dbReference type="ARBA" id="ARBA00004651"/>
    </source>
</evidence>
<sequence>MTHFKSVVAKHALSPARVIILLGGAALVCCPFWWMIISSFDNGINQAGLPMPPSLWFNIERFGVFNYLNAAANIPIFRYYLNTVCVTIAIIALQVSTCCMAGYAFGKGKFTGKNKIFLVFLATMMIPFQLYMIPLYLMMNKIGLVNTYWALILPSMQSAYGVFLCTQYMKTLPDSLLESARMDGASEFRIFFTIIMPLCKPVLATLTVLIALGTWNDFLWPYLVLLNQDMYTITLGVSMFQQQSGIAIGNIVAVSIMAIFPIIVLYLFLQKFIISGITMGANKY</sequence>